<accession>A0A1Y5RM77</accession>
<gene>
    <name evidence="1" type="ORF">PEL8287_00723</name>
</gene>
<keyword evidence="2" id="KW-1185">Reference proteome</keyword>
<protein>
    <recommendedName>
        <fullName evidence="3">Glutathione-dependent formaldehyde-activating enzyme</fullName>
    </recommendedName>
</protein>
<sequence length="46" mass="5090">MKMDKAREIYGHCLCGAAPVWATVTDPIVLSATQDWRPHMSGFKAV</sequence>
<evidence type="ECO:0000313" key="1">
    <source>
        <dbReference type="EMBL" id="SLN18183.1"/>
    </source>
</evidence>
<reference evidence="1 2" key="1">
    <citation type="submission" date="2017-03" db="EMBL/GenBank/DDBJ databases">
        <authorList>
            <person name="Afonso C.L."/>
            <person name="Miller P.J."/>
            <person name="Scott M.A."/>
            <person name="Spackman E."/>
            <person name="Goraichik I."/>
            <person name="Dimitrov K.M."/>
            <person name="Suarez D.L."/>
            <person name="Swayne D.E."/>
        </authorList>
    </citation>
    <scope>NUCLEOTIDE SEQUENCE [LARGE SCALE GENOMIC DNA]</scope>
    <source>
        <strain evidence="1 2">CECT 8287</strain>
    </source>
</reference>
<proteinExistence type="predicted"/>
<name>A0A1Y5RM77_9RHOB</name>
<dbReference type="AlphaFoldDB" id="A0A1Y5RM77"/>
<organism evidence="1 2">
    <name type="scientific">Roseovarius litorisediminis</name>
    <dbReference type="NCBI Taxonomy" id="1312363"/>
    <lineage>
        <taxon>Bacteria</taxon>
        <taxon>Pseudomonadati</taxon>
        <taxon>Pseudomonadota</taxon>
        <taxon>Alphaproteobacteria</taxon>
        <taxon>Rhodobacterales</taxon>
        <taxon>Roseobacteraceae</taxon>
        <taxon>Roseovarius</taxon>
    </lineage>
</organism>
<dbReference type="Proteomes" id="UP000193827">
    <property type="component" value="Unassembled WGS sequence"/>
</dbReference>
<evidence type="ECO:0000313" key="2">
    <source>
        <dbReference type="Proteomes" id="UP000193827"/>
    </source>
</evidence>
<evidence type="ECO:0008006" key="3">
    <source>
        <dbReference type="Google" id="ProtNLM"/>
    </source>
</evidence>
<dbReference type="EMBL" id="FWFL01000002">
    <property type="protein sequence ID" value="SLN18183.1"/>
    <property type="molecule type" value="Genomic_DNA"/>
</dbReference>